<dbReference type="AlphaFoldDB" id="A0A2L2BS43"/>
<gene>
    <name evidence="1" type="ORF">C3B54_111542</name>
</gene>
<dbReference type="Gene3D" id="3.40.50.720">
    <property type="entry name" value="NAD(P)-binding Rossmann-like Domain"/>
    <property type="match status" value="1"/>
</dbReference>
<dbReference type="RefSeq" id="WP_104913949.1">
    <property type="nucleotide sequence ID" value="NZ_CP026923.1"/>
</dbReference>
<dbReference type="KEGG" id="psai:C3B54_111542"/>
<reference evidence="1 2" key="1">
    <citation type="submission" date="2018-02" db="EMBL/GenBank/DDBJ databases">
        <title>Complete genome of the streamlined marine actinobacterium Pontimonas salivibrio CL-TW6 adapted to coastal planktonic lifestype.</title>
        <authorList>
            <person name="Cho B.C."/>
            <person name="Hardies S.C."/>
            <person name="Jang G.I."/>
            <person name="Hwang C.Y."/>
        </authorList>
    </citation>
    <scope>NUCLEOTIDE SEQUENCE [LARGE SCALE GENOMIC DNA]</scope>
    <source>
        <strain evidence="1 2">CL-TW6</strain>
    </source>
</reference>
<organism evidence="1 2">
    <name type="scientific">Pontimonas salivibrio</name>
    <dbReference type="NCBI Taxonomy" id="1159327"/>
    <lineage>
        <taxon>Bacteria</taxon>
        <taxon>Bacillati</taxon>
        <taxon>Actinomycetota</taxon>
        <taxon>Actinomycetes</taxon>
        <taxon>Micrococcales</taxon>
        <taxon>Microbacteriaceae</taxon>
        <taxon>Pontimonas</taxon>
    </lineage>
</organism>
<accession>A0A2L2BS43</accession>
<protein>
    <submittedName>
        <fullName evidence="1">ThiF-like protein</fullName>
    </submittedName>
</protein>
<proteinExistence type="predicted"/>
<evidence type="ECO:0000313" key="1">
    <source>
        <dbReference type="EMBL" id="AVG24479.1"/>
    </source>
</evidence>
<name>A0A2L2BS43_9MICO</name>
<evidence type="ECO:0000313" key="2">
    <source>
        <dbReference type="Proteomes" id="UP000243077"/>
    </source>
</evidence>
<dbReference type="OrthoDB" id="4426339at2"/>
<dbReference type="Proteomes" id="UP000243077">
    <property type="component" value="Chromosome"/>
</dbReference>
<sequence>MSQRVYRLHTKRPLLWRTPNDLQVGLDVPHTVVNGIDDRAAPILHALYSGVSEGGLRLLRSQTGVSEEAVNDLLTQLAPACEPDPEPLQRSVYLVGTSSQMPVMAGVLGAMGVQVVSCDDVHDLPDAVPGGVILVSDYVAHPDWVSVLSQTDIPHTPVIFSDLTVQVGPRIQPGHSPCLSCVDHVRRVDNPHWLTVQSQLWGIPALQSTPASAGVSATLVCLLHGLLGPLPHSLGVSAPGVALDWRPQSGALSIRTVDFHPSCTCRGL</sequence>
<keyword evidence="2" id="KW-1185">Reference proteome</keyword>
<dbReference type="EMBL" id="CP026923">
    <property type="protein sequence ID" value="AVG24479.1"/>
    <property type="molecule type" value="Genomic_DNA"/>
</dbReference>